<dbReference type="Proteomes" id="UP000053820">
    <property type="component" value="Unassembled WGS sequence"/>
</dbReference>
<gene>
    <name evidence="3" type="ORF">HYDPIDRAFT_176829</name>
</gene>
<evidence type="ECO:0000313" key="4">
    <source>
        <dbReference type="Proteomes" id="UP000053820"/>
    </source>
</evidence>
<keyword evidence="4" id="KW-1185">Reference proteome</keyword>
<dbReference type="EMBL" id="KN839859">
    <property type="protein sequence ID" value="KIJ61855.1"/>
    <property type="molecule type" value="Genomic_DNA"/>
</dbReference>
<proteinExistence type="predicted"/>
<evidence type="ECO:0000313" key="3">
    <source>
        <dbReference type="EMBL" id="KIJ61855.1"/>
    </source>
</evidence>
<protein>
    <recommendedName>
        <fullName evidence="2">Domain of unknown function at the cortex 1 domain-containing protein</fullName>
    </recommendedName>
</protein>
<dbReference type="Pfam" id="PF08588">
    <property type="entry name" value="Duc1"/>
    <property type="match status" value="1"/>
</dbReference>
<evidence type="ECO:0000259" key="2">
    <source>
        <dbReference type="Pfam" id="PF08588"/>
    </source>
</evidence>
<dbReference type="OrthoDB" id="2119945at2759"/>
<reference evidence="3 4" key="1">
    <citation type="submission" date="2014-04" db="EMBL/GenBank/DDBJ databases">
        <title>Evolutionary Origins and Diversification of the Mycorrhizal Mutualists.</title>
        <authorList>
            <consortium name="DOE Joint Genome Institute"/>
            <consortium name="Mycorrhizal Genomics Consortium"/>
            <person name="Kohler A."/>
            <person name="Kuo A."/>
            <person name="Nagy L.G."/>
            <person name="Floudas D."/>
            <person name="Copeland A."/>
            <person name="Barry K.W."/>
            <person name="Cichocki N."/>
            <person name="Veneault-Fourrey C."/>
            <person name="LaButti K."/>
            <person name="Lindquist E.A."/>
            <person name="Lipzen A."/>
            <person name="Lundell T."/>
            <person name="Morin E."/>
            <person name="Murat C."/>
            <person name="Riley R."/>
            <person name="Ohm R."/>
            <person name="Sun H."/>
            <person name="Tunlid A."/>
            <person name="Henrissat B."/>
            <person name="Grigoriev I.V."/>
            <person name="Hibbett D.S."/>
            <person name="Martin F."/>
        </authorList>
    </citation>
    <scope>NUCLEOTIDE SEQUENCE [LARGE SCALE GENOMIC DNA]</scope>
    <source>
        <strain evidence="3 4">MD-312</strain>
    </source>
</reference>
<dbReference type="InterPro" id="IPR013897">
    <property type="entry name" value="Duc1"/>
</dbReference>
<dbReference type="PANTHER" id="PTHR34826">
    <property type="entry name" value="UPF0590 PROTEIN C409.17C"/>
    <property type="match status" value="1"/>
</dbReference>
<organism evidence="3 4">
    <name type="scientific">Hydnomerulius pinastri MD-312</name>
    <dbReference type="NCBI Taxonomy" id="994086"/>
    <lineage>
        <taxon>Eukaryota</taxon>
        <taxon>Fungi</taxon>
        <taxon>Dikarya</taxon>
        <taxon>Basidiomycota</taxon>
        <taxon>Agaricomycotina</taxon>
        <taxon>Agaricomycetes</taxon>
        <taxon>Agaricomycetidae</taxon>
        <taxon>Boletales</taxon>
        <taxon>Boletales incertae sedis</taxon>
        <taxon>Leucogyrophana</taxon>
    </lineage>
</organism>
<dbReference type="AlphaFoldDB" id="A0A0C9VUV2"/>
<dbReference type="HOGENOM" id="CLU_047849_1_1_1"/>
<feature type="region of interest" description="Disordered" evidence="1">
    <location>
        <begin position="349"/>
        <end position="375"/>
    </location>
</feature>
<feature type="region of interest" description="Disordered" evidence="1">
    <location>
        <begin position="182"/>
        <end position="213"/>
    </location>
</feature>
<dbReference type="PANTHER" id="PTHR34826:SF2">
    <property type="entry name" value="UPF0590 PROTEIN C409.17C"/>
    <property type="match status" value="1"/>
</dbReference>
<evidence type="ECO:0000256" key="1">
    <source>
        <dbReference type="SAM" id="MobiDB-lite"/>
    </source>
</evidence>
<feature type="domain" description="Domain of unknown function at the cortex 1" evidence="2">
    <location>
        <begin position="3"/>
        <end position="346"/>
    </location>
</feature>
<accession>A0A0C9VUV2</accession>
<name>A0A0C9VUV2_9AGAM</name>
<sequence length="375" mass="41662">MPRLRVLAGPTAETLVPITDIVNSGRAHVISSDRFEGKVAVNVKSFVNPQGKRLTSEYFEREDRKGITWSIQVQGRFLEPHSADDILFGNTFDKVLKLPWGSSAALKFMQYIDPTLEHDLTSTSKPWALSPLIATMPHFAHERLHNLQGTLISEEHESAVLQSPFPPTTSISDDTSQLRLASKASSSGFRSGSQTPSSSSSSSLSASGSLSSDVSASSVKSSLRETVKNSLKKPLGKAESKRKRDESVLIFRTPGERRSYFSNAQHRKDVVLGPEDLISMDFCYGYLEFSPTLALRLPGGLSFDLVRYWDKHPVRFVCCERKRPSIWKEDTEQPVGKLFWCVAFEMADDDEDEEPGEPASGQSDANDQDNTRDID</sequence>